<accession>A0A8H3R5W2</accession>
<reference evidence="1" key="1">
    <citation type="submission" date="2019-10" db="EMBL/GenBank/DDBJ databases">
        <title>Conservation and host-specific expression of non-tandemly repeated heterogenous ribosome RNA gene in arbuscular mycorrhizal fungi.</title>
        <authorList>
            <person name="Maeda T."/>
            <person name="Kobayashi Y."/>
            <person name="Nakagawa T."/>
            <person name="Ezawa T."/>
            <person name="Yamaguchi K."/>
            <person name="Bino T."/>
            <person name="Nishimoto Y."/>
            <person name="Shigenobu S."/>
            <person name="Kawaguchi M."/>
        </authorList>
    </citation>
    <scope>NUCLEOTIDE SEQUENCE</scope>
    <source>
        <strain evidence="1">HR1</strain>
    </source>
</reference>
<dbReference type="OrthoDB" id="2335903at2759"/>
<dbReference type="EMBL" id="BLAL01000356">
    <property type="protein sequence ID" value="GET04584.1"/>
    <property type="molecule type" value="Genomic_DNA"/>
</dbReference>
<protein>
    <submittedName>
        <fullName evidence="1">Uncharacterized protein</fullName>
    </submittedName>
</protein>
<sequence>MANNNNQILLLHYNSGLSPFSSIDFYKSETGQLIVVDIKFLFNSYMDFRSARNLKAKMEKGGNTVPPFFIWFLQDYPETAAYFLRRLNPILLNFVYDKISGYLLDYAADLLLPGWIFPKDWMKGYQPFLESVD</sequence>
<dbReference type="AlphaFoldDB" id="A0A8H3R5W2"/>
<evidence type="ECO:0000313" key="1">
    <source>
        <dbReference type="EMBL" id="GET04584.1"/>
    </source>
</evidence>
<dbReference type="Proteomes" id="UP000615446">
    <property type="component" value="Unassembled WGS sequence"/>
</dbReference>
<gene>
    <name evidence="1" type="ORF">RCL2_003088400</name>
</gene>
<evidence type="ECO:0000313" key="2">
    <source>
        <dbReference type="Proteomes" id="UP000615446"/>
    </source>
</evidence>
<name>A0A8H3R5W2_9GLOM</name>
<organism evidence="1 2">
    <name type="scientific">Rhizophagus clarus</name>
    <dbReference type="NCBI Taxonomy" id="94130"/>
    <lineage>
        <taxon>Eukaryota</taxon>
        <taxon>Fungi</taxon>
        <taxon>Fungi incertae sedis</taxon>
        <taxon>Mucoromycota</taxon>
        <taxon>Glomeromycotina</taxon>
        <taxon>Glomeromycetes</taxon>
        <taxon>Glomerales</taxon>
        <taxon>Glomeraceae</taxon>
        <taxon>Rhizophagus</taxon>
    </lineage>
</organism>
<comment type="caution">
    <text evidence="1">The sequence shown here is derived from an EMBL/GenBank/DDBJ whole genome shotgun (WGS) entry which is preliminary data.</text>
</comment>
<proteinExistence type="predicted"/>